<name>A0A1I0Q4P0_9BACT</name>
<keyword evidence="2" id="KW-1185">Reference proteome</keyword>
<evidence type="ECO:0000313" key="2">
    <source>
        <dbReference type="Proteomes" id="UP000199437"/>
    </source>
</evidence>
<dbReference type="EMBL" id="FOIR01000002">
    <property type="protein sequence ID" value="SEW21860.1"/>
    <property type="molecule type" value="Genomic_DNA"/>
</dbReference>
<dbReference type="STRING" id="1267423.SAMN05216290_2007"/>
<sequence>MLKRLIIALIILSNLVSALMMPLILLDFEVRRDYIAEVLCINRDEPITVCGGTCYLDKKLGMAEEQKEKAQLDLPKGFNFYLNADLKVELEETTRYLLISQEELVLNDRTPKNLLSFDIFHPPRA</sequence>
<reference evidence="2" key="1">
    <citation type="submission" date="2016-10" db="EMBL/GenBank/DDBJ databases">
        <authorList>
            <person name="Varghese N."/>
            <person name="Submissions S."/>
        </authorList>
    </citation>
    <scope>NUCLEOTIDE SEQUENCE [LARGE SCALE GENOMIC DNA]</scope>
    <source>
        <strain evidence="2">CGMCC 1.12402</strain>
    </source>
</reference>
<accession>A0A1I0Q4P0</accession>
<evidence type="ECO:0000313" key="1">
    <source>
        <dbReference type="EMBL" id="SEW21860.1"/>
    </source>
</evidence>
<proteinExistence type="predicted"/>
<dbReference type="Proteomes" id="UP000199437">
    <property type="component" value="Unassembled WGS sequence"/>
</dbReference>
<dbReference type="AlphaFoldDB" id="A0A1I0Q4P0"/>
<organism evidence="1 2">
    <name type="scientific">Roseivirga pacifica</name>
    <dbReference type="NCBI Taxonomy" id="1267423"/>
    <lineage>
        <taxon>Bacteria</taxon>
        <taxon>Pseudomonadati</taxon>
        <taxon>Bacteroidota</taxon>
        <taxon>Cytophagia</taxon>
        <taxon>Cytophagales</taxon>
        <taxon>Roseivirgaceae</taxon>
        <taxon>Roseivirga</taxon>
    </lineage>
</organism>
<gene>
    <name evidence="1" type="ORF">SAMN05216290_2007</name>
</gene>
<protein>
    <submittedName>
        <fullName evidence="1">Uncharacterized protein</fullName>
    </submittedName>
</protein>